<reference evidence="2 3" key="1">
    <citation type="submission" date="2021-10" db="EMBL/GenBank/DDBJ databases">
        <title>Collection of gut derived symbiotic bacterial strains cultured from healthy donors.</title>
        <authorList>
            <person name="Lin H."/>
            <person name="Littmann E."/>
            <person name="Kohout C."/>
            <person name="Pamer E.G."/>
        </authorList>
    </citation>
    <scope>NUCLEOTIDE SEQUENCE [LARGE SCALE GENOMIC DNA]</scope>
    <source>
        <strain evidence="2 3">DFI.1.165</strain>
    </source>
</reference>
<proteinExistence type="predicted"/>
<keyword evidence="3" id="KW-1185">Reference proteome</keyword>
<comment type="caution">
    <text evidence="2">The sequence shown here is derived from an EMBL/GenBank/DDBJ whole genome shotgun (WGS) entry which is preliminary data.</text>
</comment>
<feature type="domain" description="Wadjet protein JetD C-terminal" evidence="1">
    <location>
        <begin position="268"/>
        <end position="403"/>
    </location>
</feature>
<dbReference type="RefSeq" id="WP_066736433.1">
    <property type="nucleotide sequence ID" value="NZ_JAJCIQ010000002.1"/>
</dbReference>
<evidence type="ECO:0000313" key="3">
    <source>
        <dbReference type="Proteomes" id="UP001299546"/>
    </source>
</evidence>
<evidence type="ECO:0000259" key="1">
    <source>
        <dbReference type="Pfam" id="PF09983"/>
    </source>
</evidence>
<dbReference type="InterPro" id="IPR024534">
    <property type="entry name" value="JetD_C"/>
</dbReference>
<protein>
    <submittedName>
        <fullName evidence="2">DUF2220 domain-containing protein</fullName>
    </submittedName>
</protein>
<name>A0ABS8DEA0_9FIRM</name>
<accession>A0ABS8DEA0</accession>
<organism evidence="2 3">
    <name type="scientific">Bariatricus massiliensis</name>
    <dbReference type="NCBI Taxonomy" id="1745713"/>
    <lineage>
        <taxon>Bacteria</taxon>
        <taxon>Bacillati</taxon>
        <taxon>Bacillota</taxon>
        <taxon>Clostridia</taxon>
        <taxon>Lachnospirales</taxon>
        <taxon>Lachnospiraceae</taxon>
        <taxon>Bariatricus</taxon>
    </lineage>
</organism>
<gene>
    <name evidence="2" type="ORF">LIZ65_05495</name>
</gene>
<sequence>MKKKGTQQTKTADLTAAQWLIQKYNTKDWRIGKVSGWKHEEITQDVIDLFGKQELIAQIGELERLGFLRVDWREFRQDVKQIHFPMEKMDSLCEFAGEENPKIQLQKVREVISYWRKDAVRGQEGPDCAWKKAYYDYLWGMTERGNIPSQAQDENLFLCLNRLPGQKRDSWKRTFSAEILKNSKLFELKYERRILTILREYSPFVLPEMEDDEVLAEHGILTYSQRLEWKGPLVYELEGCRIDTKDMIYGTVINAQTLEHGVPLNAGNVKKIITIENKANYEAAAFARDTIFIFSHGFFSPKERRFLGKLRMMLDSQTEYYHWGDMDYGGIRIFNYVKRSIFPEVRPLYMDRENYELALEAGVGIPLKESKREKLEKIDAGDLDELKRLILENDMEIEQETLCTRLM</sequence>
<evidence type="ECO:0000313" key="2">
    <source>
        <dbReference type="EMBL" id="MCB7386736.1"/>
    </source>
</evidence>
<dbReference type="Pfam" id="PF09983">
    <property type="entry name" value="JetD_C"/>
    <property type="match status" value="1"/>
</dbReference>
<dbReference type="EMBL" id="JAJCIS010000002">
    <property type="protein sequence ID" value="MCB7386736.1"/>
    <property type="molecule type" value="Genomic_DNA"/>
</dbReference>
<dbReference type="Proteomes" id="UP001299546">
    <property type="component" value="Unassembled WGS sequence"/>
</dbReference>